<name>A0A914D0Y1_9BILA</name>
<dbReference type="InterPro" id="IPR039650">
    <property type="entry name" value="HdrA-like"/>
</dbReference>
<keyword evidence="2" id="KW-0560">Oxidoreductase</keyword>
<dbReference type="AlphaFoldDB" id="A0A914D0Y1"/>
<dbReference type="Proteomes" id="UP000887540">
    <property type="component" value="Unplaced"/>
</dbReference>
<evidence type="ECO:0000313" key="6">
    <source>
        <dbReference type="WBParaSite" id="ACRNAN_scaffold1686.g29067.t1"/>
    </source>
</evidence>
<organism evidence="5 6">
    <name type="scientific">Acrobeloides nanus</name>
    <dbReference type="NCBI Taxonomy" id="290746"/>
    <lineage>
        <taxon>Eukaryota</taxon>
        <taxon>Metazoa</taxon>
        <taxon>Ecdysozoa</taxon>
        <taxon>Nematoda</taxon>
        <taxon>Chromadorea</taxon>
        <taxon>Rhabditida</taxon>
        <taxon>Tylenchina</taxon>
        <taxon>Cephalobomorpha</taxon>
        <taxon>Cephaloboidea</taxon>
        <taxon>Cephalobidae</taxon>
        <taxon>Acrobeloides</taxon>
    </lineage>
</organism>
<dbReference type="PANTHER" id="PTHR43498">
    <property type="entry name" value="FERREDOXIN:COB-COM HETERODISULFIDE REDUCTASE SUBUNIT A"/>
    <property type="match status" value="1"/>
</dbReference>
<keyword evidence="3" id="KW-0408">Iron</keyword>
<reference evidence="6" key="1">
    <citation type="submission" date="2022-11" db="UniProtKB">
        <authorList>
            <consortium name="WormBaseParasite"/>
        </authorList>
    </citation>
    <scope>IDENTIFICATION</scope>
</reference>
<evidence type="ECO:0000256" key="1">
    <source>
        <dbReference type="ARBA" id="ARBA00022723"/>
    </source>
</evidence>
<evidence type="ECO:0000313" key="5">
    <source>
        <dbReference type="Proteomes" id="UP000887540"/>
    </source>
</evidence>
<sequence>MVSGGLSDTDLGNRVVIGGYALEFYRRVGNYYYQNDTVMWWPEPHVAEKIFNDMVSEAGVDVFYNHRLKEQGGVDKQGETIITINFENGASFSASIFIDATYEGDLMAFSGASYIVGREAQTQYGEYSGGIRVGVGSHSAYDDNGNLLWKVFPQSPGPVGAPDKKTQPYNFRLSITNDTNNQVPFFKPSNYDPVKYTELYRSTLDAINMVGAAAAAAQNFHGIGRIPNNKVDLNIGDYYGGNYDYPDGTYAQRATIWQDHIDYVAGTVYFLGNDPKLPPEYRAVINQWGLSKDEFVDNNNWPYELYIREARRLIGDFIMTQKDVVTRMTKSEPIGLGSYDLDTHPVEQYADDNGILKYEGTLQRTEHQRRSHIPYQIPYRSLTPKSTELSNLLVPVCASFSHIAYATFRLEPQYMIVGQAAGVAAALAVKNGQNVHQVDTHVLEYKLCTQGALLHWPPINCTISW</sequence>
<dbReference type="PANTHER" id="PTHR43498:SF1">
    <property type="entry name" value="COB--COM HETERODISULFIDE REDUCTASE IRON-SULFUR SUBUNIT A"/>
    <property type="match status" value="1"/>
</dbReference>
<dbReference type="GO" id="GO:0051536">
    <property type="term" value="F:iron-sulfur cluster binding"/>
    <property type="evidence" value="ECO:0007669"/>
    <property type="project" value="UniProtKB-KW"/>
</dbReference>
<keyword evidence="1" id="KW-0479">Metal-binding</keyword>
<evidence type="ECO:0000256" key="2">
    <source>
        <dbReference type="ARBA" id="ARBA00023002"/>
    </source>
</evidence>
<evidence type="ECO:0000256" key="4">
    <source>
        <dbReference type="ARBA" id="ARBA00023014"/>
    </source>
</evidence>
<keyword evidence="5" id="KW-1185">Reference proteome</keyword>
<dbReference type="GO" id="GO:0046872">
    <property type="term" value="F:metal ion binding"/>
    <property type="evidence" value="ECO:0007669"/>
    <property type="project" value="UniProtKB-KW"/>
</dbReference>
<dbReference type="GO" id="GO:0016491">
    <property type="term" value="F:oxidoreductase activity"/>
    <property type="evidence" value="ECO:0007669"/>
    <property type="project" value="UniProtKB-KW"/>
</dbReference>
<proteinExistence type="predicted"/>
<protein>
    <submittedName>
        <fullName evidence="6">FAD dependent oxidoreductase</fullName>
    </submittedName>
</protein>
<evidence type="ECO:0000256" key="3">
    <source>
        <dbReference type="ARBA" id="ARBA00023004"/>
    </source>
</evidence>
<accession>A0A914D0Y1</accession>
<dbReference type="WBParaSite" id="ACRNAN_scaffold1686.g29067.t1">
    <property type="protein sequence ID" value="ACRNAN_scaffold1686.g29067.t1"/>
    <property type="gene ID" value="ACRNAN_scaffold1686.g29067"/>
</dbReference>
<keyword evidence="4" id="KW-0411">Iron-sulfur</keyword>
<dbReference type="Pfam" id="PF12831">
    <property type="entry name" value="FAD_oxidored"/>
    <property type="match status" value="1"/>
</dbReference>